<dbReference type="AlphaFoldDB" id="A0A162LIB2"/>
<evidence type="ECO:0000259" key="9">
    <source>
        <dbReference type="PROSITE" id="PS51212"/>
    </source>
</evidence>
<evidence type="ECO:0000256" key="5">
    <source>
        <dbReference type="ARBA" id="ARBA00023136"/>
    </source>
</evidence>
<evidence type="ECO:0000256" key="6">
    <source>
        <dbReference type="ARBA" id="ARBA00023180"/>
    </source>
</evidence>
<feature type="chain" id="PRO_5012610626" evidence="8">
    <location>
        <begin position="16"/>
        <end position="250"/>
    </location>
</feature>
<keyword evidence="2" id="KW-0812">Transmembrane</keyword>
<dbReference type="InterPro" id="IPR051836">
    <property type="entry name" value="Kremen_rcpt"/>
</dbReference>
<keyword evidence="11" id="KW-1185">Reference proteome</keyword>
<dbReference type="PANTHER" id="PTHR24269:SF16">
    <property type="entry name" value="PROTEIN SLG1"/>
    <property type="match status" value="1"/>
</dbReference>
<keyword evidence="6" id="KW-0325">Glycoprotein</keyword>
<keyword evidence="4" id="KW-1133">Transmembrane helix</keyword>
<evidence type="ECO:0000256" key="4">
    <source>
        <dbReference type="ARBA" id="ARBA00022989"/>
    </source>
</evidence>
<accession>A0A162LIB2</accession>
<sequence length="250" mass="27425">MKHLIVASLAATALAAGFPGREHDPKTIKSCIDWYDNYNEKTCEDVRSYYRITPEDFHTWNPSIGTDCKPWLPISYCVLTKEKWEEYQKNHTTTTTTTTPAPTSTSTLGPTPTAWRERGCYADSNKDARVMDKLVSPEGGDAKLTLKTCEDACYRKGYKFAGVENGNQCWCSSSIAGEWASDQNECNMPCAGDGKVICGGKERVFVYEAQYADPSRPITTTGTISSTTTTTVATPTSSKKSTGSTSSPRL</sequence>
<keyword evidence="5" id="KW-0472">Membrane</keyword>
<dbReference type="Pfam" id="PF01822">
    <property type="entry name" value="WSC"/>
    <property type="match status" value="1"/>
</dbReference>
<keyword evidence="3 8" id="KW-0732">Signal</keyword>
<comment type="subcellular location">
    <subcellularLocation>
        <location evidence="1">Membrane</location>
        <topology evidence="1">Single-pass membrane protein</topology>
    </subcellularLocation>
</comment>
<dbReference type="EMBL" id="AZHF01000009">
    <property type="protein sequence ID" value="OAA70944.1"/>
    <property type="molecule type" value="Genomic_DNA"/>
</dbReference>
<evidence type="ECO:0000313" key="10">
    <source>
        <dbReference type="EMBL" id="OAA70944.1"/>
    </source>
</evidence>
<feature type="domain" description="WSC" evidence="9">
    <location>
        <begin position="114"/>
        <end position="210"/>
    </location>
</feature>
<dbReference type="STRING" id="1081108.A0A162LIB2"/>
<name>A0A162LIB2_CORDF</name>
<dbReference type="SMART" id="SM00321">
    <property type="entry name" value="WSC"/>
    <property type="match status" value="1"/>
</dbReference>
<evidence type="ECO:0000256" key="3">
    <source>
        <dbReference type="ARBA" id="ARBA00022729"/>
    </source>
</evidence>
<protein>
    <submittedName>
        <fullName evidence="10">Carbohydrate-binding WSC</fullName>
    </submittedName>
</protein>
<feature type="signal peptide" evidence="8">
    <location>
        <begin position="1"/>
        <end position="15"/>
    </location>
</feature>
<dbReference type="PANTHER" id="PTHR24269">
    <property type="entry name" value="KREMEN PROTEIN"/>
    <property type="match status" value="1"/>
</dbReference>
<gene>
    <name evidence="10" type="ORF">LEL_09535</name>
</gene>
<feature type="compositionally biased region" description="Low complexity" evidence="7">
    <location>
        <begin position="92"/>
        <end position="110"/>
    </location>
</feature>
<feature type="region of interest" description="Disordered" evidence="7">
    <location>
        <begin position="90"/>
        <end position="110"/>
    </location>
</feature>
<evidence type="ECO:0000313" key="11">
    <source>
        <dbReference type="Proteomes" id="UP000076881"/>
    </source>
</evidence>
<evidence type="ECO:0000256" key="7">
    <source>
        <dbReference type="SAM" id="MobiDB-lite"/>
    </source>
</evidence>
<feature type="compositionally biased region" description="Low complexity" evidence="7">
    <location>
        <begin position="219"/>
        <end position="250"/>
    </location>
</feature>
<feature type="region of interest" description="Disordered" evidence="7">
    <location>
        <begin position="218"/>
        <end position="250"/>
    </location>
</feature>
<dbReference type="GO" id="GO:0005886">
    <property type="term" value="C:plasma membrane"/>
    <property type="evidence" value="ECO:0007669"/>
    <property type="project" value="TreeGrafter"/>
</dbReference>
<reference evidence="10 11" key="1">
    <citation type="journal article" date="2016" name="Genome Biol. Evol.">
        <title>Divergent and convergent evolution of fungal pathogenicity.</title>
        <authorList>
            <person name="Shang Y."/>
            <person name="Xiao G."/>
            <person name="Zheng P."/>
            <person name="Cen K."/>
            <person name="Zhan S."/>
            <person name="Wang C."/>
        </authorList>
    </citation>
    <scope>NUCLEOTIDE SEQUENCE [LARGE SCALE GENOMIC DNA]</scope>
    <source>
        <strain evidence="10 11">RCEF 1005</strain>
    </source>
</reference>
<evidence type="ECO:0000256" key="2">
    <source>
        <dbReference type="ARBA" id="ARBA00022692"/>
    </source>
</evidence>
<comment type="caution">
    <text evidence="10">The sequence shown here is derived from an EMBL/GenBank/DDBJ whole genome shotgun (WGS) entry which is preliminary data.</text>
</comment>
<dbReference type="PROSITE" id="PS51212">
    <property type="entry name" value="WSC"/>
    <property type="match status" value="1"/>
</dbReference>
<dbReference type="OrthoDB" id="2019572at2759"/>
<proteinExistence type="predicted"/>
<evidence type="ECO:0000256" key="8">
    <source>
        <dbReference type="SAM" id="SignalP"/>
    </source>
</evidence>
<organism evidence="10 11">
    <name type="scientific">Akanthomyces lecanii RCEF 1005</name>
    <dbReference type="NCBI Taxonomy" id="1081108"/>
    <lineage>
        <taxon>Eukaryota</taxon>
        <taxon>Fungi</taxon>
        <taxon>Dikarya</taxon>
        <taxon>Ascomycota</taxon>
        <taxon>Pezizomycotina</taxon>
        <taxon>Sordariomycetes</taxon>
        <taxon>Hypocreomycetidae</taxon>
        <taxon>Hypocreales</taxon>
        <taxon>Cordycipitaceae</taxon>
        <taxon>Akanthomyces</taxon>
        <taxon>Cordyceps confragosa</taxon>
    </lineage>
</organism>
<dbReference type="Proteomes" id="UP000076881">
    <property type="component" value="Unassembled WGS sequence"/>
</dbReference>
<dbReference type="InterPro" id="IPR002889">
    <property type="entry name" value="WSC_carb-bd"/>
</dbReference>
<evidence type="ECO:0000256" key="1">
    <source>
        <dbReference type="ARBA" id="ARBA00004167"/>
    </source>
</evidence>